<keyword evidence="2" id="KW-1185">Reference proteome</keyword>
<dbReference type="Proteomes" id="UP000671836">
    <property type="component" value="Chromosome"/>
</dbReference>
<gene>
    <name evidence="1" type="ORF">J3S04_18990</name>
</gene>
<name>A0ABX7RJA7_9ACTN</name>
<reference evidence="1 2" key="1">
    <citation type="submission" date="2021-03" db="EMBL/GenBank/DDBJ databases">
        <title>Streptomyces strains.</title>
        <authorList>
            <person name="Lund M.B."/>
            <person name="Toerring T."/>
        </authorList>
    </citation>
    <scope>NUCLEOTIDE SEQUENCE [LARGE SCALE GENOMIC DNA]</scope>
    <source>
        <strain evidence="1 2">KCC S-1010</strain>
    </source>
</reference>
<accession>A0ABX7RJA7</accession>
<protein>
    <submittedName>
        <fullName evidence="1">Uncharacterized protein</fullName>
    </submittedName>
</protein>
<organism evidence="1 2">
    <name type="scientific">Streptomyces griseocarneus</name>
    <dbReference type="NCBI Taxonomy" id="51201"/>
    <lineage>
        <taxon>Bacteria</taxon>
        <taxon>Bacillati</taxon>
        <taxon>Actinomycetota</taxon>
        <taxon>Actinomycetes</taxon>
        <taxon>Kitasatosporales</taxon>
        <taxon>Streptomycetaceae</taxon>
        <taxon>Streptomyces</taxon>
    </lineage>
</organism>
<dbReference type="EMBL" id="CP071595">
    <property type="protein sequence ID" value="QSY47414.1"/>
    <property type="molecule type" value="Genomic_DNA"/>
</dbReference>
<dbReference type="RefSeq" id="WP_143587745.1">
    <property type="nucleotide sequence ID" value="NZ_CP071595.1"/>
</dbReference>
<evidence type="ECO:0000313" key="2">
    <source>
        <dbReference type="Proteomes" id="UP000671836"/>
    </source>
</evidence>
<evidence type="ECO:0000313" key="1">
    <source>
        <dbReference type="EMBL" id="QSY47414.1"/>
    </source>
</evidence>
<proteinExistence type="predicted"/>
<sequence length="159" mass="17417">MDELGYKPTILSVGQAKEKAKEMSSRIFDMIGVANGKTTEPGPGVSECSEDPKRLYKVRHVWSVYGVSMGELSQGFDRVRQKLPVNGWKITQYGPNESKARDLRILADSSEDRYTVNIELLDGSKSGNAPSASKESGIMVSLVSACFRLPDGADLHGEY</sequence>